<evidence type="ECO:0000313" key="2">
    <source>
        <dbReference type="Proteomes" id="UP000053244"/>
    </source>
</evidence>
<protein>
    <submittedName>
        <fullName evidence="1">Uncharacterized protein</fullName>
    </submittedName>
</protein>
<gene>
    <name evidence="1" type="ORF">ADL15_34355</name>
</gene>
<sequence>MFHLADEVIDKAADFCWPGLGIDQGLDSHHRHEKATFCRRLKEGGRIQIEGESFPVPHLHVPQLASGSEGSDRASLTKLHRRFCRHRYIEGTWFFVDNDAGTVIDHLDTLLLSDHRKRSVSETAGQGWVTLLEVDPHVQASEGYLRYFAPLVALASGLRLTGVATTLQSSELYLRQRSFSV</sequence>
<accession>A0A101JJ21</accession>
<proteinExistence type="predicted"/>
<dbReference type="AlphaFoldDB" id="A0A101JJ21"/>
<reference evidence="1 2" key="1">
    <citation type="submission" date="2015-10" db="EMBL/GenBank/DDBJ databases">
        <authorList>
            <person name="Gilbert D.G."/>
        </authorList>
    </citation>
    <scope>NUCLEOTIDE SEQUENCE [LARGE SCALE GENOMIC DNA]</scope>
    <source>
        <strain evidence="1 2">NRRL B-16712</strain>
    </source>
</reference>
<comment type="caution">
    <text evidence="1">The sequence shown here is derived from an EMBL/GenBank/DDBJ whole genome shotgun (WGS) entry which is preliminary data.</text>
</comment>
<dbReference type="EMBL" id="LLZH01000295">
    <property type="protein sequence ID" value="KUL27719.1"/>
    <property type="molecule type" value="Genomic_DNA"/>
</dbReference>
<keyword evidence="2" id="KW-1185">Reference proteome</keyword>
<dbReference type="Proteomes" id="UP000053244">
    <property type="component" value="Unassembled WGS sequence"/>
</dbReference>
<organism evidence="1 2">
    <name type="scientific">Actinoplanes awajinensis subsp. mycoplanecinus</name>
    <dbReference type="NCBI Taxonomy" id="135947"/>
    <lineage>
        <taxon>Bacteria</taxon>
        <taxon>Bacillati</taxon>
        <taxon>Actinomycetota</taxon>
        <taxon>Actinomycetes</taxon>
        <taxon>Micromonosporales</taxon>
        <taxon>Micromonosporaceae</taxon>
        <taxon>Actinoplanes</taxon>
    </lineage>
</organism>
<name>A0A101JJ21_9ACTN</name>
<evidence type="ECO:0000313" key="1">
    <source>
        <dbReference type="EMBL" id="KUL27719.1"/>
    </source>
</evidence>